<dbReference type="EMBL" id="MT141570">
    <property type="protein sequence ID" value="QJA67341.1"/>
    <property type="molecule type" value="Genomic_DNA"/>
</dbReference>
<protein>
    <submittedName>
        <fullName evidence="2">Putative HNH endonuclease</fullName>
    </submittedName>
</protein>
<accession>A0A6H1ZBQ8</accession>
<name>A0A6H1ZBQ8_9ZZZZ</name>
<dbReference type="EMBL" id="MT144594">
    <property type="protein sequence ID" value="QJH94017.1"/>
    <property type="molecule type" value="Genomic_DNA"/>
</dbReference>
<dbReference type="AlphaFoldDB" id="A0A6H1ZBQ8"/>
<feature type="region of interest" description="Disordered" evidence="1">
    <location>
        <begin position="1"/>
        <end position="42"/>
    </location>
</feature>
<dbReference type="EMBL" id="MT143979">
    <property type="protein sequence ID" value="QJA44705.1"/>
    <property type="molecule type" value="Genomic_DNA"/>
</dbReference>
<reference evidence="2" key="1">
    <citation type="submission" date="2020-03" db="EMBL/GenBank/DDBJ databases">
        <title>The deep terrestrial virosphere.</title>
        <authorList>
            <person name="Holmfeldt K."/>
            <person name="Nilsson E."/>
            <person name="Simone D."/>
            <person name="Lopez-Fernandez M."/>
            <person name="Wu X."/>
            <person name="de Brujin I."/>
            <person name="Lundin D."/>
            <person name="Andersson A."/>
            <person name="Bertilsson S."/>
            <person name="Dopson M."/>
        </authorList>
    </citation>
    <scope>NUCLEOTIDE SEQUENCE</scope>
    <source>
        <strain evidence="4">MM171A00166</strain>
        <strain evidence="6">MM415A00140</strain>
        <strain evidence="3">MM415B00227</strain>
        <strain evidence="2">TM448A00134</strain>
        <strain evidence="5">TM448B00166</strain>
    </source>
</reference>
<keyword evidence="2" id="KW-0378">Hydrolase</keyword>
<organism evidence="2">
    <name type="scientific">viral metagenome</name>
    <dbReference type="NCBI Taxonomy" id="1070528"/>
    <lineage>
        <taxon>unclassified sequences</taxon>
        <taxon>metagenomes</taxon>
        <taxon>organismal metagenomes</taxon>
    </lineage>
</organism>
<evidence type="ECO:0000313" key="3">
    <source>
        <dbReference type="EMBL" id="QJA67341.1"/>
    </source>
</evidence>
<evidence type="ECO:0000256" key="1">
    <source>
        <dbReference type="SAM" id="MobiDB-lite"/>
    </source>
</evidence>
<evidence type="ECO:0000313" key="4">
    <source>
        <dbReference type="EMBL" id="QJB00807.1"/>
    </source>
</evidence>
<keyword evidence="2" id="KW-0540">Nuclease</keyword>
<feature type="compositionally biased region" description="Low complexity" evidence="1">
    <location>
        <begin position="1"/>
        <end position="12"/>
    </location>
</feature>
<feature type="compositionally biased region" description="Low complexity" evidence="1">
    <location>
        <begin position="21"/>
        <end position="38"/>
    </location>
</feature>
<evidence type="ECO:0000313" key="6">
    <source>
        <dbReference type="EMBL" id="QJI05323.1"/>
    </source>
</evidence>
<keyword evidence="2" id="KW-0255">Endonuclease</keyword>
<evidence type="ECO:0000313" key="5">
    <source>
        <dbReference type="EMBL" id="QJH94017.1"/>
    </source>
</evidence>
<dbReference type="EMBL" id="MT143701">
    <property type="protein sequence ID" value="QJB00807.1"/>
    <property type="molecule type" value="Genomic_DNA"/>
</dbReference>
<proteinExistence type="predicted"/>
<evidence type="ECO:0000313" key="2">
    <source>
        <dbReference type="EMBL" id="QJA44705.1"/>
    </source>
</evidence>
<gene>
    <name evidence="4" type="ORF">MM171A00166_0050</name>
    <name evidence="6" type="ORF">MM415A00140_0073</name>
    <name evidence="3" type="ORF">MM415B00227_0003</name>
    <name evidence="2" type="ORF">TM448A00134_0039</name>
    <name evidence="5" type="ORF">TM448B00166_0061</name>
</gene>
<dbReference type="GO" id="GO:0004519">
    <property type="term" value="F:endonuclease activity"/>
    <property type="evidence" value="ECO:0007669"/>
    <property type="project" value="UniProtKB-KW"/>
</dbReference>
<dbReference type="EMBL" id="MT145197">
    <property type="protein sequence ID" value="QJI05323.1"/>
    <property type="molecule type" value="Genomic_DNA"/>
</dbReference>
<sequence>MTPEQQKALALARARRRRQEAQGAAPEAQPAPQQQEQPWYAKAGQAADDVARLIANGATFGYADKLAGYMGGEGTDAERALTEQARERAGSAGTVAEIGGAIATPGLLASKGVTLAGRMGTGAMTGAKGLAARTALMGVEGAGYGALTAAGNDQDIGTGAVFGAAGGAAGNVLGEGISAGVSKVAGAFNKKPAIPSMDEIETLKDAAYQRAEQAGVAYTPQAVGKINTNITSKLTDLGYDPALMPGASVAVKRLQDLQGQNVTLKGLDTIRKIASNGFIPGNKANNAAVSRIVETIDDLIDNAGSGDVLLGNGGAGAAALKEARSLASRAAKVNRVAEAVGKADLRAASTGSGGNADNATRQNLRRILENPRGYSADEKAALDAVVRGTPVQNALRLGGKLSPSGNGLMAALGVGGAMVNPAIGALSLGGMGAKAAADKITRTNVDDLVSIIRAGGNKSATQAAPNAVQRLAESKREALARALMSIGAFEAGTPAR</sequence>